<evidence type="ECO:0000259" key="1">
    <source>
        <dbReference type="PROSITE" id="PS51787"/>
    </source>
</evidence>
<evidence type="ECO:0000313" key="2">
    <source>
        <dbReference type="EMBL" id="PCJ42671.1"/>
    </source>
</evidence>
<proteinExistence type="predicted"/>
<dbReference type="Pfam" id="PF02190">
    <property type="entry name" value="LON_substr_bdg"/>
    <property type="match status" value="1"/>
</dbReference>
<dbReference type="InterPro" id="IPR015947">
    <property type="entry name" value="PUA-like_sf"/>
</dbReference>
<dbReference type="InterPro" id="IPR046336">
    <property type="entry name" value="Lon_prtase_N_sf"/>
</dbReference>
<dbReference type="Gene3D" id="1.20.58.1480">
    <property type="match status" value="1"/>
</dbReference>
<accession>A0A2A5CGP5</accession>
<evidence type="ECO:0000313" key="3">
    <source>
        <dbReference type="Proteomes" id="UP000228987"/>
    </source>
</evidence>
<dbReference type="PANTHER" id="PTHR46732">
    <property type="entry name" value="ATP-DEPENDENT PROTEASE LA (LON) DOMAIN PROTEIN"/>
    <property type="match status" value="1"/>
</dbReference>
<dbReference type="EMBL" id="NVWI01000002">
    <property type="protein sequence ID" value="PCJ42671.1"/>
    <property type="molecule type" value="Genomic_DNA"/>
</dbReference>
<name>A0A2A5CGP5_9GAMM</name>
<dbReference type="PANTHER" id="PTHR46732:SF8">
    <property type="entry name" value="ATP-DEPENDENT PROTEASE LA (LON) DOMAIN PROTEIN"/>
    <property type="match status" value="1"/>
</dbReference>
<sequence length="200" mass="22876">MATLSLFPLNSVIFPKGRISLQIFESRYVDLIRQCLRQQTGFGIVLIEEGNEVAHKGQKLDIHRVGTYCEVVDWNELPNGLLGVTVEGKRTFSIVESWREKNNLCVADITFRSDDSVDAEPIEIGNEFQEYVELLKGLSSHPMVEDLNIEISFENLREVAWCLAELLPINNKEKQAILEIRDPITRLEQIELYIAAMNQQ</sequence>
<dbReference type="InterPro" id="IPR003111">
    <property type="entry name" value="Lon_prtase_N"/>
</dbReference>
<dbReference type="Gene3D" id="2.30.130.40">
    <property type="entry name" value="LON domain-like"/>
    <property type="match status" value="1"/>
</dbReference>
<dbReference type="PROSITE" id="PS51787">
    <property type="entry name" value="LON_N"/>
    <property type="match status" value="1"/>
</dbReference>
<comment type="caution">
    <text evidence="2">The sequence shown here is derived from an EMBL/GenBank/DDBJ whole genome shotgun (WGS) entry which is preliminary data.</text>
</comment>
<dbReference type="SUPFAM" id="SSF88697">
    <property type="entry name" value="PUA domain-like"/>
    <property type="match status" value="1"/>
</dbReference>
<organism evidence="2 3">
    <name type="scientific">SAR86 cluster bacterium</name>
    <dbReference type="NCBI Taxonomy" id="2030880"/>
    <lineage>
        <taxon>Bacteria</taxon>
        <taxon>Pseudomonadati</taxon>
        <taxon>Pseudomonadota</taxon>
        <taxon>Gammaproteobacteria</taxon>
        <taxon>SAR86 cluster</taxon>
    </lineage>
</organism>
<feature type="domain" description="Lon N-terminal" evidence="1">
    <location>
        <begin position="1"/>
        <end position="198"/>
    </location>
</feature>
<dbReference type="Proteomes" id="UP000228987">
    <property type="component" value="Unassembled WGS sequence"/>
</dbReference>
<reference evidence="3" key="1">
    <citation type="submission" date="2017-08" db="EMBL/GenBank/DDBJ databases">
        <title>A dynamic microbial community with high functional redundancy inhabits the cold, oxic subseafloor aquifer.</title>
        <authorList>
            <person name="Tully B.J."/>
            <person name="Wheat C.G."/>
            <person name="Glazer B.T."/>
            <person name="Huber J.A."/>
        </authorList>
    </citation>
    <scope>NUCLEOTIDE SEQUENCE [LARGE SCALE GENOMIC DNA]</scope>
</reference>
<dbReference type="SMART" id="SM00464">
    <property type="entry name" value="LON"/>
    <property type="match status" value="1"/>
</dbReference>
<protein>
    <submittedName>
        <fullName evidence="2">Peptidase S16</fullName>
    </submittedName>
</protein>
<gene>
    <name evidence="2" type="ORF">COA71_03970</name>
</gene>
<dbReference type="AlphaFoldDB" id="A0A2A5CGP5"/>